<dbReference type="AlphaFoldDB" id="A0A6G1FQW2"/>
<proteinExistence type="inferred from homology"/>
<dbReference type="GO" id="GO:0005634">
    <property type="term" value="C:nucleus"/>
    <property type="evidence" value="ECO:0007669"/>
    <property type="project" value="UniProtKB-SubCell"/>
</dbReference>
<evidence type="ECO:0000256" key="2">
    <source>
        <dbReference type="ARBA" id="ARBA00010849"/>
    </source>
</evidence>
<organism evidence="5">
    <name type="scientific">Eremomyces bilateralis CBS 781.70</name>
    <dbReference type="NCBI Taxonomy" id="1392243"/>
    <lineage>
        <taxon>Eukaryota</taxon>
        <taxon>Fungi</taxon>
        <taxon>Dikarya</taxon>
        <taxon>Ascomycota</taxon>
        <taxon>Pezizomycotina</taxon>
        <taxon>Dothideomycetes</taxon>
        <taxon>Dothideomycetes incertae sedis</taxon>
        <taxon>Eremomycetales</taxon>
        <taxon>Eremomycetaceae</taxon>
        <taxon>Eremomyces</taxon>
    </lineage>
</organism>
<feature type="compositionally biased region" description="Low complexity" evidence="4">
    <location>
        <begin position="88"/>
        <end position="142"/>
    </location>
</feature>
<keyword evidence="3" id="KW-0539">Nucleus</keyword>
<dbReference type="RefSeq" id="XP_033529767.1">
    <property type="nucleotide sequence ID" value="XM_033681599.1"/>
</dbReference>
<protein>
    <submittedName>
        <fullName evidence="5 7">Uncharacterized protein</fullName>
    </submittedName>
</protein>
<dbReference type="Proteomes" id="UP000504638">
    <property type="component" value="Unplaced"/>
</dbReference>
<evidence type="ECO:0000256" key="1">
    <source>
        <dbReference type="ARBA" id="ARBA00004123"/>
    </source>
</evidence>
<dbReference type="Gene3D" id="1.20.890.10">
    <property type="entry name" value="cAMP-dependent protein kinase regulatory subunit, dimerization-anchoring domain"/>
    <property type="match status" value="1"/>
</dbReference>
<dbReference type="OrthoDB" id="417678at2759"/>
<sequence length="199" mass="20639">MQEATDEGASTAPTNGTTNSPAIPEPLSQPGAVCPIPPISLTPFTSRLYVEPLPVPPHIQQYHPAILSPLTQSFSQDPSTVPQPHPPQQQQQPTASASAAPANANQAMAGSGPGPGHSTASSPAPAAARGSPHLGQQAQAAALPTQPAIHGSPTRIYLNTNVTPHLLEGMKYLAVNEPEKPLKWLSEFLAQKSVEIEGA</sequence>
<comment type="subcellular location">
    <subcellularLocation>
        <location evidence="1">Nucleus</location>
    </subcellularLocation>
</comment>
<evidence type="ECO:0000256" key="3">
    <source>
        <dbReference type="ARBA" id="ARBA00023242"/>
    </source>
</evidence>
<keyword evidence="6" id="KW-1185">Reference proteome</keyword>
<reference evidence="7" key="3">
    <citation type="submission" date="2025-04" db="UniProtKB">
        <authorList>
            <consortium name="RefSeq"/>
        </authorList>
    </citation>
    <scope>IDENTIFICATION</scope>
    <source>
        <strain evidence="7">CBS 781.70</strain>
    </source>
</reference>
<evidence type="ECO:0000256" key="4">
    <source>
        <dbReference type="SAM" id="MobiDB-lite"/>
    </source>
</evidence>
<gene>
    <name evidence="5 7" type="ORF">P152DRAFT_477606</name>
</gene>
<dbReference type="InterPro" id="IPR049629">
    <property type="entry name" value="DPY30_SDC1_DD"/>
</dbReference>
<feature type="compositionally biased region" description="Polar residues" evidence="4">
    <location>
        <begin position="11"/>
        <end position="21"/>
    </location>
</feature>
<dbReference type="CDD" id="cd22965">
    <property type="entry name" value="DD_DPY30_SDC1"/>
    <property type="match status" value="1"/>
</dbReference>
<dbReference type="GeneID" id="54422169"/>
<dbReference type="InterPro" id="IPR007858">
    <property type="entry name" value="Dpy-30_motif"/>
</dbReference>
<evidence type="ECO:0000313" key="6">
    <source>
        <dbReference type="Proteomes" id="UP000504638"/>
    </source>
</evidence>
<reference evidence="5 7" key="1">
    <citation type="submission" date="2020-01" db="EMBL/GenBank/DDBJ databases">
        <authorList>
            <consortium name="DOE Joint Genome Institute"/>
            <person name="Haridas S."/>
            <person name="Albert R."/>
            <person name="Binder M."/>
            <person name="Bloem J."/>
            <person name="Labutti K."/>
            <person name="Salamov A."/>
            <person name="Andreopoulos B."/>
            <person name="Baker S.E."/>
            <person name="Barry K."/>
            <person name="Bills G."/>
            <person name="Bluhm B.H."/>
            <person name="Cannon C."/>
            <person name="Castanera R."/>
            <person name="Culley D.E."/>
            <person name="Daum C."/>
            <person name="Ezra D."/>
            <person name="Gonzalez J.B."/>
            <person name="Henrissat B."/>
            <person name="Kuo A."/>
            <person name="Liang C."/>
            <person name="Lipzen A."/>
            <person name="Lutzoni F."/>
            <person name="Magnuson J."/>
            <person name="Mondo S."/>
            <person name="Nolan M."/>
            <person name="Ohm R."/>
            <person name="Pangilinan J."/>
            <person name="Park H.-J."/>
            <person name="Ramirez L."/>
            <person name="Alfaro M."/>
            <person name="Sun H."/>
            <person name="Tritt A."/>
            <person name="Yoshinaga Y."/>
            <person name="Zwiers L.-H."/>
            <person name="Turgeon B.G."/>
            <person name="Goodwin S.B."/>
            <person name="Spatafora J.W."/>
            <person name="Crous P.W."/>
            <person name="Grigoriev I.V."/>
        </authorList>
    </citation>
    <scope>NUCLEOTIDE SEQUENCE</scope>
    <source>
        <strain evidence="5 7">CBS 781.70</strain>
    </source>
</reference>
<dbReference type="EMBL" id="ML975190">
    <property type="protein sequence ID" value="KAF1808136.1"/>
    <property type="molecule type" value="Genomic_DNA"/>
</dbReference>
<evidence type="ECO:0000313" key="5">
    <source>
        <dbReference type="EMBL" id="KAF1808136.1"/>
    </source>
</evidence>
<dbReference type="Pfam" id="PF05186">
    <property type="entry name" value="Dpy-30"/>
    <property type="match status" value="1"/>
</dbReference>
<reference evidence="7" key="2">
    <citation type="submission" date="2020-04" db="EMBL/GenBank/DDBJ databases">
        <authorList>
            <consortium name="NCBI Genome Project"/>
        </authorList>
    </citation>
    <scope>NUCLEOTIDE SEQUENCE</scope>
    <source>
        <strain evidence="7">CBS 781.70</strain>
    </source>
</reference>
<feature type="region of interest" description="Disordered" evidence="4">
    <location>
        <begin position="1"/>
        <end position="38"/>
    </location>
</feature>
<comment type="similarity">
    <text evidence="2">Belongs to the dpy-30 family.</text>
</comment>
<name>A0A6G1FQW2_9PEZI</name>
<accession>A0A6G1FQW2</accession>
<feature type="region of interest" description="Disordered" evidence="4">
    <location>
        <begin position="71"/>
        <end position="145"/>
    </location>
</feature>
<evidence type="ECO:0000313" key="7">
    <source>
        <dbReference type="RefSeq" id="XP_033529767.1"/>
    </source>
</evidence>